<sequence>MLIDFFYTLRAAKLPVSVKEFLTLLEALKLGVVGPKTPQAEDDETGDAPQGYKIEDFYFLSRATLVKDEKHYDKFDKAFAAYFHGVELITDITQDIPLDWLKKTLDIHLTPEQKAAIEAMGWDELMETLKKRLEEQKERHEGGSKWIGTGGTSPFGHGGYNPKGIRIGGPGQNKSAVKVWEQRAYRDYDDTQELGTRNIKVALRRLRKFAREGHVEELDLDNTIRSTATNAGYLDIKMRPERHNNVKVLLLMDVGGTMDEHIARVEELFSAAKTEFKHLEFYYFHNCVYDFVWKNNRRRFAEKFPTWDIVRKYNKDYKLIFIGDATMSPYEILQPGGSVEYGNEEAGAEWLGRLTHAYPQFAWINPEPQGVWQYRQSISIVQQLMGGRMFPMTLKGLEEAMRLLSQ</sequence>
<keyword evidence="2" id="KW-1185">Reference proteome</keyword>
<dbReference type="OrthoDB" id="9764216at2"/>
<evidence type="ECO:0000313" key="1">
    <source>
        <dbReference type="EMBL" id="OOV08602.1"/>
    </source>
</evidence>
<reference evidence="1 2" key="1">
    <citation type="submission" date="2017-01" db="EMBL/GenBank/DDBJ databases">
        <title>Genome sequencing of Rhodoferax fermentans JCM 7819.</title>
        <authorList>
            <person name="Kim Y.J."/>
            <person name="Farh M.E.-A."/>
            <person name="Yang D.-C."/>
        </authorList>
    </citation>
    <scope>NUCLEOTIDE SEQUENCE [LARGE SCALE GENOMIC DNA]</scope>
    <source>
        <strain evidence="1 2">JCM 7819</strain>
    </source>
</reference>
<evidence type="ECO:0008006" key="3">
    <source>
        <dbReference type="Google" id="ProtNLM"/>
    </source>
</evidence>
<gene>
    <name evidence="1" type="ORF">RF819_19570</name>
</gene>
<dbReference type="PANTHER" id="PTHR39338:SF7">
    <property type="entry name" value="BLL6692 PROTEIN"/>
    <property type="match status" value="1"/>
</dbReference>
<protein>
    <recommendedName>
        <fullName evidence="3">VWA domain-containing protein</fullName>
    </recommendedName>
</protein>
<proteinExistence type="predicted"/>
<dbReference type="STRING" id="28066.RF819_19570"/>
<dbReference type="PANTHER" id="PTHR39338">
    <property type="entry name" value="BLL5662 PROTEIN-RELATED"/>
    <property type="match status" value="1"/>
</dbReference>
<dbReference type="Proteomes" id="UP000190750">
    <property type="component" value="Unassembled WGS sequence"/>
</dbReference>
<dbReference type="AlphaFoldDB" id="A0A1T1AWU8"/>
<name>A0A1T1AWU8_RHOFE</name>
<evidence type="ECO:0000313" key="2">
    <source>
        <dbReference type="Proteomes" id="UP000190750"/>
    </source>
</evidence>
<comment type="caution">
    <text evidence="1">The sequence shown here is derived from an EMBL/GenBank/DDBJ whole genome shotgun (WGS) entry which is preliminary data.</text>
</comment>
<organism evidence="1 2">
    <name type="scientific">Rhodoferax fermentans</name>
    <dbReference type="NCBI Taxonomy" id="28066"/>
    <lineage>
        <taxon>Bacteria</taxon>
        <taxon>Pseudomonadati</taxon>
        <taxon>Pseudomonadota</taxon>
        <taxon>Betaproteobacteria</taxon>
        <taxon>Burkholderiales</taxon>
        <taxon>Comamonadaceae</taxon>
        <taxon>Rhodoferax</taxon>
    </lineage>
</organism>
<dbReference type="RefSeq" id="WP_078366489.1">
    <property type="nucleotide sequence ID" value="NZ_MTJN01000002.1"/>
</dbReference>
<accession>A0A1T1AWU8</accession>
<dbReference type="EMBL" id="MTJN01000002">
    <property type="protein sequence ID" value="OOV08602.1"/>
    <property type="molecule type" value="Genomic_DNA"/>
</dbReference>